<evidence type="ECO:0000256" key="4">
    <source>
        <dbReference type="ARBA" id="ARBA00022801"/>
    </source>
</evidence>
<dbReference type="InterPro" id="IPR001130">
    <property type="entry name" value="TatD-like"/>
</dbReference>
<keyword evidence="7" id="KW-1185">Reference proteome</keyword>
<keyword evidence="2" id="KW-0540">Nuclease</keyword>
<comment type="caution">
    <text evidence="6">The sequence shown here is derived from an EMBL/GenBank/DDBJ whole genome shotgun (WGS) entry which is preliminary data.</text>
</comment>
<dbReference type="Pfam" id="PF01026">
    <property type="entry name" value="TatD_DNase"/>
    <property type="match status" value="1"/>
</dbReference>
<evidence type="ECO:0000256" key="1">
    <source>
        <dbReference type="ARBA" id="ARBA00009275"/>
    </source>
</evidence>
<feature type="binding site" evidence="5">
    <location>
        <position position="182"/>
    </location>
    <ligand>
        <name>a divalent metal cation</name>
        <dbReference type="ChEBI" id="CHEBI:60240"/>
        <label>1</label>
    </ligand>
</feature>
<protein>
    <submittedName>
        <fullName evidence="6">Metallo-dependent hydrolase</fullName>
    </submittedName>
</protein>
<evidence type="ECO:0000256" key="3">
    <source>
        <dbReference type="ARBA" id="ARBA00022723"/>
    </source>
</evidence>
<dbReference type="GO" id="GO:0046872">
    <property type="term" value="F:metal ion binding"/>
    <property type="evidence" value="ECO:0007669"/>
    <property type="project" value="UniProtKB-KW"/>
</dbReference>
<keyword evidence="4 6" id="KW-0378">Hydrolase</keyword>
<dbReference type="GO" id="GO:0005829">
    <property type="term" value="C:cytosol"/>
    <property type="evidence" value="ECO:0007669"/>
    <property type="project" value="TreeGrafter"/>
</dbReference>
<dbReference type="InterPro" id="IPR032466">
    <property type="entry name" value="Metal_Hydrolase"/>
</dbReference>
<evidence type="ECO:0000256" key="5">
    <source>
        <dbReference type="PIRSR" id="PIRSR005902-1"/>
    </source>
</evidence>
<dbReference type="PANTHER" id="PTHR10060">
    <property type="entry name" value="TATD FAMILY DEOXYRIBONUCLEASE"/>
    <property type="match status" value="1"/>
</dbReference>
<dbReference type="GO" id="GO:0008296">
    <property type="term" value="F:3'-5'-DNA exonuclease activity"/>
    <property type="evidence" value="ECO:0007669"/>
    <property type="project" value="TreeGrafter"/>
</dbReference>
<accession>A0A4Y7TZK2</accession>
<organism evidence="6 7">
    <name type="scientific">Coprinellus micaceus</name>
    <name type="common">Glistening ink-cap mushroom</name>
    <name type="synonym">Coprinus micaceus</name>
    <dbReference type="NCBI Taxonomy" id="71717"/>
    <lineage>
        <taxon>Eukaryota</taxon>
        <taxon>Fungi</taxon>
        <taxon>Dikarya</taxon>
        <taxon>Basidiomycota</taxon>
        <taxon>Agaricomycotina</taxon>
        <taxon>Agaricomycetes</taxon>
        <taxon>Agaricomycetidae</taxon>
        <taxon>Agaricales</taxon>
        <taxon>Agaricineae</taxon>
        <taxon>Psathyrellaceae</taxon>
        <taxon>Coprinellus</taxon>
    </lineage>
</organism>
<dbReference type="PIRSF" id="PIRSF005902">
    <property type="entry name" value="DNase_TatD"/>
    <property type="match status" value="1"/>
</dbReference>
<dbReference type="SUPFAM" id="SSF51556">
    <property type="entry name" value="Metallo-dependent hydrolases"/>
    <property type="match status" value="1"/>
</dbReference>
<proteinExistence type="inferred from homology"/>
<keyword evidence="3 5" id="KW-0479">Metal-binding</keyword>
<dbReference type="InterPro" id="IPR050891">
    <property type="entry name" value="TatD-type_Hydrolase"/>
</dbReference>
<feature type="binding site" evidence="5">
    <location>
        <position position="100"/>
    </location>
    <ligand>
        <name>a divalent metal cation</name>
        <dbReference type="ChEBI" id="CHEBI:60240"/>
        <label>2</label>
    </ligand>
</feature>
<dbReference type="CDD" id="cd01310">
    <property type="entry name" value="TatD_DNAse"/>
    <property type="match status" value="1"/>
</dbReference>
<dbReference type="EMBL" id="QPFP01000002">
    <property type="protein sequence ID" value="TEB38982.1"/>
    <property type="molecule type" value="Genomic_DNA"/>
</dbReference>
<dbReference type="Proteomes" id="UP000298030">
    <property type="component" value="Unassembled WGS sequence"/>
</dbReference>
<feature type="binding site" evidence="5">
    <location>
        <position position="46"/>
    </location>
    <ligand>
        <name>a divalent metal cation</name>
        <dbReference type="ChEBI" id="CHEBI:60240"/>
        <label>1</label>
    </ligand>
</feature>
<sequence>YTTVGCHLTRSKEFETHPNGPEAYLADLDALIAGDKGSGRVVAIGECGLDYDRLHFSPVEIQKKYFRVRPSVRPMTSFTNSNSQMQLALAKKYHLPLFLHSRAAHVDFVQILKEEGFGEEGGTAVGGRGGVVHSYTGTAAEVAELVCTISFKGLGSVCGLKSEENLEGVKAIPIDRLMLETDTPWCSMRPTHASWPHLENMPAKLRSIYLPRPVKPEKYKDGSPVAGRDEPAAIGGVAWVMHSLLGLSFEALTEQAWKNTVDLFGIELEEENSSQETPS</sequence>
<dbReference type="AlphaFoldDB" id="A0A4Y7TZK2"/>
<feature type="binding site" evidence="5">
    <location>
        <position position="133"/>
    </location>
    <ligand>
        <name>a divalent metal cation</name>
        <dbReference type="ChEBI" id="CHEBI:60240"/>
        <label>2</label>
    </ligand>
</feature>
<dbReference type="Gene3D" id="3.20.20.140">
    <property type="entry name" value="Metal-dependent hydrolases"/>
    <property type="match status" value="1"/>
</dbReference>
<comment type="similarity">
    <text evidence="1">Belongs to the metallo-dependent hydrolases superfamily. TatD-type hydrolase family.</text>
</comment>
<dbReference type="OrthoDB" id="6079689at2759"/>
<dbReference type="STRING" id="71717.A0A4Y7TZK2"/>
<evidence type="ECO:0000313" key="7">
    <source>
        <dbReference type="Proteomes" id="UP000298030"/>
    </source>
</evidence>
<gene>
    <name evidence="6" type="ORF">FA13DRAFT_1619788</name>
</gene>
<feature type="non-terminal residue" evidence="6">
    <location>
        <position position="1"/>
    </location>
</feature>
<reference evidence="6 7" key="1">
    <citation type="journal article" date="2019" name="Nat. Ecol. Evol.">
        <title>Megaphylogeny resolves global patterns of mushroom evolution.</title>
        <authorList>
            <person name="Varga T."/>
            <person name="Krizsan K."/>
            <person name="Foldi C."/>
            <person name="Dima B."/>
            <person name="Sanchez-Garcia M."/>
            <person name="Sanchez-Ramirez S."/>
            <person name="Szollosi G.J."/>
            <person name="Szarkandi J.G."/>
            <person name="Papp V."/>
            <person name="Albert L."/>
            <person name="Andreopoulos W."/>
            <person name="Angelini C."/>
            <person name="Antonin V."/>
            <person name="Barry K.W."/>
            <person name="Bougher N.L."/>
            <person name="Buchanan P."/>
            <person name="Buyck B."/>
            <person name="Bense V."/>
            <person name="Catcheside P."/>
            <person name="Chovatia M."/>
            <person name="Cooper J."/>
            <person name="Damon W."/>
            <person name="Desjardin D."/>
            <person name="Finy P."/>
            <person name="Geml J."/>
            <person name="Haridas S."/>
            <person name="Hughes K."/>
            <person name="Justo A."/>
            <person name="Karasinski D."/>
            <person name="Kautmanova I."/>
            <person name="Kiss B."/>
            <person name="Kocsube S."/>
            <person name="Kotiranta H."/>
            <person name="LaButti K.M."/>
            <person name="Lechner B.E."/>
            <person name="Liimatainen K."/>
            <person name="Lipzen A."/>
            <person name="Lukacs Z."/>
            <person name="Mihaltcheva S."/>
            <person name="Morgado L.N."/>
            <person name="Niskanen T."/>
            <person name="Noordeloos M.E."/>
            <person name="Ohm R.A."/>
            <person name="Ortiz-Santana B."/>
            <person name="Ovrebo C."/>
            <person name="Racz N."/>
            <person name="Riley R."/>
            <person name="Savchenko A."/>
            <person name="Shiryaev A."/>
            <person name="Soop K."/>
            <person name="Spirin V."/>
            <person name="Szebenyi C."/>
            <person name="Tomsovsky M."/>
            <person name="Tulloss R.E."/>
            <person name="Uehling J."/>
            <person name="Grigoriev I.V."/>
            <person name="Vagvolgyi C."/>
            <person name="Papp T."/>
            <person name="Martin F.M."/>
            <person name="Miettinen O."/>
            <person name="Hibbett D.S."/>
            <person name="Nagy L.G."/>
        </authorList>
    </citation>
    <scope>NUCLEOTIDE SEQUENCE [LARGE SCALE GENOMIC DNA]</scope>
    <source>
        <strain evidence="6 7">FP101781</strain>
    </source>
</reference>
<evidence type="ECO:0000256" key="2">
    <source>
        <dbReference type="ARBA" id="ARBA00022722"/>
    </source>
</evidence>
<name>A0A4Y7TZK2_COPMI</name>
<dbReference type="PANTHER" id="PTHR10060:SF15">
    <property type="entry name" value="DEOXYRIBONUCLEASE TATDN1"/>
    <property type="match status" value="1"/>
</dbReference>
<evidence type="ECO:0000313" key="6">
    <source>
        <dbReference type="EMBL" id="TEB38982.1"/>
    </source>
</evidence>